<dbReference type="PROSITE" id="PS51257">
    <property type="entry name" value="PROKAR_LIPOPROTEIN"/>
    <property type="match status" value="1"/>
</dbReference>
<reference evidence="4" key="1">
    <citation type="submission" date="2016-12" db="EMBL/GenBank/DDBJ databases">
        <title>Complete Genome Sequence of Beggiatoa leptomitiformis D-401.</title>
        <authorList>
            <person name="Fomenkov A."/>
            <person name="Vincze T."/>
            <person name="Grabovich M."/>
            <person name="Anton B.P."/>
            <person name="Dubinina G."/>
            <person name="Orlova M."/>
            <person name="Belousova E."/>
            <person name="Roberts R.J."/>
        </authorList>
    </citation>
    <scope>NUCLEOTIDE SEQUENCE [LARGE SCALE GENOMIC DNA]</scope>
    <source>
        <strain evidence="4">D-401</strain>
    </source>
</reference>
<name>A0A2N9YH68_9GAMM</name>
<evidence type="ECO:0000256" key="2">
    <source>
        <dbReference type="SAM" id="SignalP"/>
    </source>
</evidence>
<evidence type="ECO:0000313" key="3">
    <source>
        <dbReference type="EMBL" id="AUI69847.1"/>
    </source>
</evidence>
<gene>
    <name evidence="3" type="ORF">BLE401_14880</name>
</gene>
<evidence type="ECO:0000313" key="4">
    <source>
        <dbReference type="Proteomes" id="UP000234271"/>
    </source>
</evidence>
<feature type="signal peptide" evidence="2">
    <location>
        <begin position="1"/>
        <end position="18"/>
    </location>
</feature>
<feature type="compositionally biased region" description="Low complexity" evidence="1">
    <location>
        <begin position="100"/>
        <end position="128"/>
    </location>
</feature>
<organism evidence="3 4">
    <name type="scientific">Beggiatoa leptomitoformis</name>
    <dbReference type="NCBI Taxonomy" id="288004"/>
    <lineage>
        <taxon>Bacteria</taxon>
        <taxon>Pseudomonadati</taxon>
        <taxon>Pseudomonadota</taxon>
        <taxon>Gammaproteobacteria</taxon>
        <taxon>Thiotrichales</taxon>
        <taxon>Thiotrichaceae</taxon>
        <taxon>Beggiatoa</taxon>
    </lineage>
</organism>
<dbReference type="RefSeq" id="WP_062152226.1">
    <property type="nucleotide sequence ID" value="NZ_CP012373.2"/>
</dbReference>
<evidence type="ECO:0000256" key="1">
    <source>
        <dbReference type="SAM" id="MobiDB-lite"/>
    </source>
</evidence>
<dbReference type="Proteomes" id="UP000234271">
    <property type="component" value="Chromosome"/>
</dbReference>
<dbReference type="AlphaFoldDB" id="A0A2N9YH68"/>
<proteinExistence type="predicted"/>
<keyword evidence="2" id="KW-0732">Signal</keyword>
<sequence>MLKKLAILIPLLSGCSVAEQPVTRAQIPPSFEVSFAEAKDFKLTVYDEKLMPKQATNGNDVWLAGINSLTGLANQAIPYVALTRLFSRVTSDVTTVYDGSFNSESSSNASNTTTTNTNATIASNNPITSNATTTTDYANSFNKTDTAVNTNTNTDIHE</sequence>
<keyword evidence="4" id="KW-1185">Reference proteome</keyword>
<protein>
    <recommendedName>
        <fullName evidence="5">Lipoprotein</fullName>
    </recommendedName>
</protein>
<dbReference type="KEGG" id="blep:AL038_09420"/>
<dbReference type="EMBL" id="CP018889">
    <property type="protein sequence ID" value="AUI69847.1"/>
    <property type="molecule type" value="Genomic_DNA"/>
</dbReference>
<feature type="region of interest" description="Disordered" evidence="1">
    <location>
        <begin position="100"/>
        <end position="129"/>
    </location>
</feature>
<feature type="chain" id="PRO_5014796273" description="Lipoprotein" evidence="2">
    <location>
        <begin position="19"/>
        <end position="158"/>
    </location>
</feature>
<accession>A0A2N9YH68</accession>
<evidence type="ECO:0008006" key="5">
    <source>
        <dbReference type="Google" id="ProtNLM"/>
    </source>
</evidence>